<dbReference type="PANTHER" id="PTHR46112">
    <property type="entry name" value="AMINOPEPTIDASE"/>
    <property type="match status" value="1"/>
</dbReference>
<feature type="domain" description="Peptidase M24" evidence="4">
    <location>
        <begin position="157"/>
        <end position="364"/>
    </location>
</feature>
<keyword evidence="6" id="KW-0645">Protease</keyword>
<dbReference type="PROSITE" id="PS00491">
    <property type="entry name" value="PROLINE_PEPTIDASE"/>
    <property type="match status" value="1"/>
</dbReference>
<accession>A0A514LEY5</accession>
<dbReference type="Proteomes" id="UP000319756">
    <property type="component" value="Chromosome"/>
</dbReference>
<dbReference type="GO" id="GO:0046872">
    <property type="term" value="F:metal ion binding"/>
    <property type="evidence" value="ECO:0007669"/>
    <property type="project" value="UniProtKB-KW"/>
</dbReference>
<dbReference type="Gene3D" id="3.40.350.10">
    <property type="entry name" value="Creatinase/prolidase N-terminal domain"/>
    <property type="match status" value="1"/>
</dbReference>
<keyword evidence="7" id="KW-1185">Reference proteome</keyword>
<comment type="similarity">
    <text evidence="3">Belongs to the peptidase M24B family.</text>
</comment>
<dbReference type="Gene3D" id="3.90.230.10">
    <property type="entry name" value="Creatinase/methionine aminopeptidase superfamily"/>
    <property type="match status" value="1"/>
</dbReference>
<dbReference type="InterPro" id="IPR036005">
    <property type="entry name" value="Creatinase/aminopeptidase-like"/>
</dbReference>
<evidence type="ECO:0000259" key="4">
    <source>
        <dbReference type="Pfam" id="PF00557"/>
    </source>
</evidence>
<dbReference type="InterPro" id="IPR050659">
    <property type="entry name" value="Peptidase_M24B"/>
</dbReference>
<dbReference type="KEGG" id="sale:EPH95_03825"/>
<dbReference type="RefSeq" id="WP_142087518.1">
    <property type="nucleotide sequence ID" value="NZ_CP035485.1"/>
</dbReference>
<dbReference type="InterPro" id="IPR001131">
    <property type="entry name" value="Peptidase_M24B_aminopep-P_CS"/>
</dbReference>
<evidence type="ECO:0000313" key="6">
    <source>
        <dbReference type="EMBL" id="QDI90417.1"/>
    </source>
</evidence>
<dbReference type="PANTHER" id="PTHR46112:SF2">
    <property type="entry name" value="XAA-PRO AMINOPEPTIDASE P-RELATED"/>
    <property type="match status" value="1"/>
</dbReference>
<dbReference type="GO" id="GO:0004177">
    <property type="term" value="F:aminopeptidase activity"/>
    <property type="evidence" value="ECO:0007669"/>
    <property type="project" value="UniProtKB-KW"/>
</dbReference>
<dbReference type="InterPro" id="IPR000994">
    <property type="entry name" value="Pept_M24"/>
</dbReference>
<gene>
    <name evidence="6" type="ORF">EPH95_03825</name>
</gene>
<dbReference type="SUPFAM" id="SSF53092">
    <property type="entry name" value="Creatinase/prolidase N-terminal domain"/>
    <property type="match status" value="1"/>
</dbReference>
<organism evidence="6 7">
    <name type="scientific">Salicibibacter halophilus</name>
    <dbReference type="NCBI Taxonomy" id="2502791"/>
    <lineage>
        <taxon>Bacteria</taxon>
        <taxon>Bacillati</taxon>
        <taxon>Bacillota</taxon>
        <taxon>Bacilli</taxon>
        <taxon>Bacillales</taxon>
        <taxon>Bacillaceae</taxon>
        <taxon>Salicibibacter</taxon>
    </lineage>
</organism>
<sequence length="382" mass="43945">MSLQKEVVEKRLAHFRSRMVDKGVQHTLLWDPDNQYYLSNYDAISYSRPIVLLIDQKEMKYIIPALEEDHAKERAIADHFYIYHEKIQNNHLDTDYRTPLHTIINDWEKGAVVGVELDILPASVYQILRDQGFQIKDIGQDLIDLRAVKDEEEIYWLEQAGRLSDAALSASFANVKAGMSELEFDSHGDQKLLELSSKEFSGLIVGYENWTCSGIERSAMPHLYSSTRKYEENDVIIHSRQVWINGYRAENERTFFIGKPTEEQKKCFQLAVDAQQVGFEMVKPGVKAKDVDIASFNVFEAEGYGQYVQHRIGHGLGLSEHEEPYLRFDNDLVLEEGMVYTIEPGIYVPGVGGFRHSDTVIVTKDGCRSITKYPREMKDLMF</sequence>
<dbReference type="InterPro" id="IPR029149">
    <property type="entry name" value="Creatin/AminoP/Spt16_N"/>
</dbReference>
<dbReference type="Pfam" id="PF01321">
    <property type="entry name" value="Creatinase_N"/>
    <property type="match status" value="1"/>
</dbReference>
<name>A0A514LEY5_9BACI</name>
<evidence type="ECO:0000256" key="2">
    <source>
        <dbReference type="ARBA" id="ARBA00022801"/>
    </source>
</evidence>
<keyword evidence="1 3" id="KW-0479">Metal-binding</keyword>
<feature type="domain" description="Creatinase N-terminal" evidence="5">
    <location>
        <begin position="11"/>
        <end position="148"/>
    </location>
</feature>
<keyword evidence="6" id="KW-0031">Aminopeptidase</keyword>
<protein>
    <submittedName>
        <fullName evidence="6">Aminopeptidase P family protein</fullName>
    </submittedName>
</protein>
<keyword evidence="2" id="KW-0378">Hydrolase</keyword>
<dbReference type="OrthoDB" id="9806388at2"/>
<evidence type="ECO:0000259" key="5">
    <source>
        <dbReference type="Pfam" id="PF01321"/>
    </source>
</evidence>
<evidence type="ECO:0000256" key="3">
    <source>
        <dbReference type="RuleBase" id="RU000590"/>
    </source>
</evidence>
<reference evidence="7" key="1">
    <citation type="submission" date="2019-01" db="EMBL/GenBank/DDBJ databases">
        <title>Genomic analysis of Salicibibacter sp. NKC3-5.</title>
        <authorList>
            <person name="Oh Y.J."/>
        </authorList>
    </citation>
    <scope>NUCLEOTIDE SEQUENCE [LARGE SCALE GENOMIC DNA]</scope>
    <source>
        <strain evidence="7">NKC3-5</strain>
    </source>
</reference>
<dbReference type="InterPro" id="IPR000587">
    <property type="entry name" value="Creatinase_N"/>
</dbReference>
<evidence type="ECO:0000313" key="7">
    <source>
        <dbReference type="Proteomes" id="UP000319756"/>
    </source>
</evidence>
<dbReference type="AlphaFoldDB" id="A0A514LEY5"/>
<proteinExistence type="inferred from homology"/>
<dbReference type="EMBL" id="CP035485">
    <property type="protein sequence ID" value="QDI90417.1"/>
    <property type="molecule type" value="Genomic_DNA"/>
</dbReference>
<evidence type="ECO:0000256" key="1">
    <source>
        <dbReference type="ARBA" id="ARBA00022723"/>
    </source>
</evidence>
<dbReference type="SUPFAM" id="SSF55920">
    <property type="entry name" value="Creatinase/aminopeptidase"/>
    <property type="match status" value="1"/>
</dbReference>
<dbReference type="Pfam" id="PF00557">
    <property type="entry name" value="Peptidase_M24"/>
    <property type="match status" value="1"/>
</dbReference>